<accession>A0A179F0G5</accession>
<dbReference type="GeneID" id="28853250"/>
<evidence type="ECO:0000313" key="2">
    <source>
        <dbReference type="EMBL" id="OAQ58750.1"/>
    </source>
</evidence>
<organism evidence="2 3">
    <name type="scientific">Pochonia chlamydosporia 170</name>
    <dbReference type="NCBI Taxonomy" id="1380566"/>
    <lineage>
        <taxon>Eukaryota</taxon>
        <taxon>Fungi</taxon>
        <taxon>Dikarya</taxon>
        <taxon>Ascomycota</taxon>
        <taxon>Pezizomycotina</taxon>
        <taxon>Sordariomycetes</taxon>
        <taxon>Hypocreomycetidae</taxon>
        <taxon>Hypocreales</taxon>
        <taxon>Clavicipitaceae</taxon>
        <taxon>Pochonia</taxon>
    </lineage>
</organism>
<name>A0A179F0G5_METCM</name>
<dbReference type="KEGG" id="pchm:VFPPC_10972"/>
<feature type="compositionally biased region" description="Polar residues" evidence="1">
    <location>
        <begin position="18"/>
        <end position="33"/>
    </location>
</feature>
<proteinExistence type="predicted"/>
<reference evidence="2 3" key="1">
    <citation type="journal article" date="2016" name="PLoS Pathog.">
        <title>Biosynthesis of antibiotic leucinostatins in bio-control fungus Purpureocillium lilacinum and their inhibition on phytophthora revealed by genome mining.</title>
        <authorList>
            <person name="Wang G."/>
            <person name="Liu Z."/>
            <person name="Lin R."/>
            <person name="Li E."/>
            <person name="Mao Z."/>
            <person name="Ling J."/>
            <person name="Yang Y."/>
            <person name="Yin W.B."/>
            <person name="Xie B."/>
        </authorList>
    </citation>
    <scope>NUCLEOTIDE SEQUENCE [LARGE SCALE GENOMIC DNA]</scope>
    <source>
        <strain evidence="2">170</strain>
    </source>
</reference>
<protein>
    <submittedName>
        <fullName evidence="2">ABC transporter domain-containing protein</fullName>
    </submittedName>
</protein>
<dbReference type="RefSeq" id="XP_018136869.1">
    <property type="nucleotide sequence ID" value="XM_018289256.1"/>
</dbReference>
<dbReference type="SUPFAM" id="SSF52540">
    <property type="entry name" value="P-loop containing nucleoside triphosphate hydrolases"/>
    <property type="match status" value="1"/>
</dbReference>
<keyword evidence="3" id="KW-1185">Reference proteome</keyword>
<dbReference type="AlphaFoldDB" id="A0A179F0G5"/>
<gene>
    <name evidence="2" type="ORF">VFPPC_10972</name>
</gene>
<dbReference type="InterPro" id="IPR027417">
    <property type="entry name" value="P-loop_NTPase"/>
</dbReference>
<dbReference type="OrthoDB" id="194358at2759"/>
<feature type="region of interest" description="Disordered" evidence="1">
    <location>
        <begin position="1"/>
        <end position="41"/>
    </location>
</feature>
<feature type="region of interest" description="Disordered" evidence="1">
    <location>
        <begin position="273"/>
        <end position="293"/>
    </location>
</feature>
<evidence type="ECO:0000256" key="1">
    <source>
        <dbReference type="SAM" id="MobiDB-lite"/>
    </source>
</evidence>
<evidence type="ECO:0000313" key="3">
    <source>
        <dbReference type="Proteomes" id="UP000078397"/>
    </source>
</evidence>
<dbReference type="EMBL" id="LSBJ02000014">
    <property type="protein sequence ID" value="OAQ58750.1"/>
    <property type="molecule type" value="Genomic_DNA"/>
</dbReference>
<sequence length="580" mass="65600">MSGTAGHAYPVGLKRNGSKYSSSAETRMSLSTTDKNESELSNHKCSFGCDERRKSHMAFCPGCPREDNIYCQADWMKERRHDGCDSRHRQIPVATYDLVDSIFTSENDPEKMTHLHEADTGSLWFGLTPGKRVDQPELVNTDVYQRTVALSKFENRRNQYPSLVSFIGTTGSGKSTLIKALLTVRPAENEAIEQDRHFPTPVPGLADGSPNSADVHLYADGSTLDSQTPFLFADCEGLDGGDSQPLSAKIKKKMSENGVAWYDYVRQLGNRSGSTEERTFRSVGETPLRSTNTETVESMPGRTYAVRDLYPRMLYSFSEIICFVTQQPNTTEVALSQLIVWADKSLTKSVNQPALPRVVIVINGTRNHLEEWLDEDTATKDLLHRFRDMPIIDHGLRKIAEAWSNVACQPQSGPKSVHDLIKLYFTEVRVIYVPSKELVAPDVLQDQVLQLRRRLLFECQQIQNKKRNLWTRLNTTQLHLFFNNAFIHFTRDPDRPFDFHAVLKSVSPPPQNFSDYITHLIEAIEMANLGESPAGTDDRLARLLASYMSFATLKNDDFSTLGIKEYAQYFIPNIMHVKTD</sequence>
<comment type="caution">
    <text evidence="2">The sequence shown here is derived from an EMBL/GenBank/DDBJ whole genome shotgun (WGS) entry which is preliminary data.</text>
</comment>
<dbReference type="Proteomes" id="UP000078397">
    <property type="component" value="Unassembled WGS sequence"/>
</dbReference>